<dbReference type="AlphaFoldDB" id="Q72KU4"/>
<dbReference type="KEGG" id="tth:TT_C0423"/>
<name>Q72KU4_THET2</name>
<dbReference type="EMBL" id="AE017221">
    <property type="protein sequence ID" value="AAS80771.1"/>
    <property type="molecule type" value="Genomic_DNA"/>
</dbReference>
<reference evidence="2 3" key="1">
    <citation type="journal article" date="2004" name="Nat. Biotechnol.">
        <title>The genome sequence of the extreme thermophile Thermus thermophilus.</title>
        <authorList>
            <person name="Henne A."/>
            <person name="Brueggemann H."/>
            <person name="Raasch C."/>
            <person name="Wiezer A."/>
            <person name="Hartsch T."/>
            <person name="Liesegang H."/>
            <person name="Johann A."/>
            <person name="Lienard T."/>
            <person name="Gohl O."/>
            <person name="Martinez-Arias R."/>
            <person name="Jacobi C."/>
            <person name="Starkuviene V."/>
            <person name="Schlenczeck S."/>
            <person name="Dencker S."/>
            <person name="Huber R."/>
            <person name="Klenk H.-P."/>
            <person name="Overbeek R."/>
            <person name="Kramer W."/>
            <person name="Merkl R."/>
            <person name="Gottschalk G."/>
            <person name="Fritz H.-J."/>
        </authorList>
    </citation>
    <scope>NUCLEOTIDE SEQUENCE [LARGE SCALE GENOMIC DNA]</scope>
    <source>
        <strain evidence="3">ATCC BAA-163 / DSM 7039 / HB27</strain>
    </source>
</reference>
<dbReference type="HOGENOM" id="CLU_1509931_0_0_0"/>
<feature type="region of interest" description="Disordered" evidence="1">
    <location>
        <begin position="1"/>
        <end position="85"/>
    </location>
</feature>
<protein>
    <submittedName>
        <fullName evidence="2">Uncharacterized protein</fullName>
    </submittedName>
</protein>
<evidence type="ECO:0000313" key="3">
    <source>
        <dbReference type="Proteomes" id="UP000000592"/>
    </source>
</evidence>
<accession>Q72KU4</accession>
<proteinExistence type="predicted"/>
<evidence type="ECO:0000256" key="1">
    <source>
        <dbReference type="SAM" id="MobiDB-lite"/>
    </source>
</evidence>
<organism evidence="2 3">
    <name type="scientific">Thermus thermophilus (strain ATCC BAA-163 / DSM 7039 / HB27)</name>
    <dbReference type="NCBI Taxonomy" id="262724"/>
    <lineage>
        <taxon>Bacteria</taxon>
        <taxon>Thermotogati</taxon>
        <taxon>Deinococcota</taxon>
        <taxon>Deinococci</taxon>
        <taxon>Thermales</taxon>
        <taxon>Thermaceae</taxon>
        <taxon>Thermus</taxon>
    </lineage>
</organism>
<evidence type="ECO:0000313" key="2">
    <source>
        <dbReference type="EMBL" id="AAS80771.1"/>
    </source>
</evidence>
<feature type="compositionally biased region" description="Pro residues" evidence="1">
    <location>
        <begin position="1"/>
        <end position="18"/>
    </location>
</feature>
<feature type="compositionally biased region" description="Gly residues" evidence="1">
    <location>
        <begin position="64"/>
        <end position="75"/>
    </location>
</feature>
<sequence>MIGFPHAPPAFPSGPPPCRLQLHPHRGPGLHDPEPERPPLHKPLSRGRLRGLPQGPPDLQPSPGGRGAGGAARGPGRGRRPPDATLAVYGRLQNPGEDPECYSLGDLVLCPEASAGEGLGEIAFQGGDQAPFALEGETLTQGVRQGELWFGLRVKGALPPGLSEIRLEELKARVTVGL</sequence>
<feature type="compositionally biased region" description="Basic and acidic residues" evidence="1">
    <location>
        <begin position="29"/>
        <end position="39"/>
    </location>
</feature>
<dbReference type="Proteomes" id="UP000000592">
    <property type="component" value="Chromosome"/>
</dbReference>
<gene>
    <name evidence="2" type="ordered locus">TT_C0423</name>
</gene>